<dbReference type="SUPFAM" id="SSF48452">
    <property type="entry name" value="TPR-like"/>
    <property type="match status" value="1"/>
</dbReference>
<name>A0A433DGB0_9FUNG</name>
<proteinExistence type="predicted"/>
<gene>
    <name evidence="6" type="ORF">BC936DRAFT_141082</name>
</gene>
<evidence type="ECO:0000256" key="1">
    <source>
        <dbReference type="ARBA" id="ARBA00004496"/>
    </source>
</evidence>
<reference evidence="6 7" key="1">
    <citation type="journal article" date="2018" name="New Phytol.">
        <title>Phylogenomics of Endogonaceae and evolution of mycorrhizas within Mucoromycota.</title>
        <authorList>
            <person name="Chang Y."/>
            <person name="Desiro A."/>
            <person name="Na H."/>
            <person name="Sandor L."/>
            <person name="Lipzen A."/>
            <person name="Clum A."/>
            <person name="Barry K."/>
            <person name="Grigoriev I.V."/>
            <person name="Martin F.M."/>
            <person name="Stajich J.E."/>
            <person name="Smith M.E."/>
            <person name="Bonito G."/>
            <person name="Spatafora J.W."/>
        </authorList>
    </citation>
    <scope>NUCLEOTIDE SEQUENCE [LARGE SCALE GENOMIC DNA]</scope>
    <source>
        <strain evidence="6 7">GMNB39</strain>
    </source>
</reference>
<keyword evidence="2" id="KW-0963">Cytoplasm</keyword>
<accession>A0A433DGB0</accession>
<keyword evidence="3" id="KW-0677">Repeat</keyword>
<dbReference type="GO" id="GO:0007018">
    <property type="term" value="P:microtubule-based movement"/>
    <property type="evidence" value="ECO:0007669"/>
    <property type="project" value="TreeGrafter"/>
</dbReference>
<dbReference type="Proteomes" id="UP000268093">
    <property type="component" value="Unassembled WGS sequence"/>
</dbReference>
<keyword evidence="7" id="KW-1185">Reference proteome</keyword>
<dbReference type="InterPro" id="IPR011990">
    <property type="entry name" value="TPR-like_helical_dom_sf"/>
</dbReference>
<evidence type="ECO:0000313" key="6">
    <source>
        <dbReference type="EMBL" id="RUP49893.1"/>
    </source>
</evidence>
<dbReference type="PANTHER" id="PTHR45783:SF3">
    <property type="entry name" value="KINESIN LIGHT CHAIN"/>
    <property type="match status" value="1"/>
</dbReference>
<dbReference type="EMBL" id="RBNI01001875">
    <property type="protein sequence ID" value="RUP49893.1"/>
    <property type="molecule type" value="Genomic_DNA"/>
</dbReference>
<dbReference type="GO" id="GO:0005737">
    <property type="term" value="C:cytoplasm"/>
    <property type="evidence" value="ECO:0007669"/>
    <property type="project" value="UniProtKB-SubCell"/>
</dbReference>
<evidence type="ECO:0000256" key="3">
    <source>
        <dbReference type="ARBA" id="ARBA00022737"/>
    </source>
</evidence>
<dbReference type="GO" id="GO:0019894">
    <property type="term" value="F:kinesin binding"/>
    <property type="evidence" value="ECO:0007669"/>
    <property type="project" value="TreeGrafter"/>
</dbReference>
<evidence type="ECO:0000256" key="5">
    <source>
        <dbReference type="SAM" id="MobiDB-lite"/>
    </source>
</evidence>
<sequence length="131" mass="14626">MYWDQSIQTQRYLCRIWLPSPFYDESELSYQWALAIREKVLGPEHLDTASPLSNLGVLYQSQAKCDEVEPLYVQVLGPENPSTASTLNSQAEFYKSQGKYIQRGGATLSTAAGNPREGVGTRAPEHSIISE</sequence>
<dbReference type="OrthoDB" id="5986190at2759"/>
<dbReference type="PANTHER" id="PTHR45783">
    <property type="entry name" value="KINESIN LIGHT CHAIN"/>
    <property type="match status" value="1"/>
</dbReference>
<dbReference type="InterPro" id="IPR002151">
    <property type="entry name" value="Kinesin_light"/>
</dbReference>
<feature type="region of interest" description="Disordered" evidence="5">
    <location>
        <begin position="105"/>
        <end position="131"/>
    </location>
</feature>
<evidence type="ECO:0000313" key="7">
    <source>
        <dbReference type="Proteomes" id="UP000268093"/>
    </source>
</evidence>
<organism evidence="6 7">
    <name type="scientific">Jimgerdemannia flammicorona</name>
    <dbReference type="NCBI Taxonomy" id="994334"/>
    <lineage>
        <taxon>Eukaryota</taxon>
        <taxon>Fungi</taxon>
        <taxon>Fungi incertae sedis</taxon>
        <taxon>Mucoromycota</taxon>
        <taxon>Mucoromycotina</taxon>
        <taxon>Endogonomycetes</taxon>
        <taxon>Endogonales</taxon>
        <taxon>Endogonaceae</taxon>
        <taxon>Jimgerdemannia</taxon>
    </lineage>
</organism>
<comment type="caution">
    <text evidence="6">The sequence shown here is derived from an EMBL/GenBank/DDBJ whole genome shotgun (WGS) entry which is preliminary data.</text>
</comment>
<dbReference type="Gene3D" id="1.25.40.10">
    <property type="entry name" value="Tetratricopeptide repeat domain"/>
    <property type="match status" value="1"/>
</dbReference>
<dbReference type="Pfam" id="PF13424">
    <property type="entry name" value="TPR_12"/>
    <property type="match status" value="1"/>
</dbReference>
<evidence type="ECO:0000256" key="4">
    <source>
        <dbReference type="ARBA" id="ARBA00022803"/>
    </source>
</evidence>
<protein>
    <submittedName>
        <fullName evidence="6">Uncharacterized protein</fullName>
    </submittedName>
</protein>
<comment type="subcellular location">
    <subcellularLocation>
        <location evidence="1">Cytoplasm</location>
    </subcellularLocation>
</comment>
<dbReference type="GO" id="GO:0005871">
    <property type="term" value="C:kinesin complex"/>
    <property type="evidence" value="ECO:0007669"/>
    <property type="project" value="InterPro"/>
</dbReference>
<dbReference type="AlphaFoldDB" id="A0A433DGB0"/>
<keyword evidence="4" id="KW-0802">TPR repeat</keyword>
<evidence type="ECO:0000256" key="2">
    <source>
        <dbReference type="ARBA" id="ARBA00022490"/>
    </source>
</evidence>